<name>A0A7C2K2J2_UNCW3</name>
<dbReference type="InterPro" id="IPR002044">
    <property type="entry name" value="CBM20"/>
</dbReference>
<keyword evidence="2" id="KW-0547">Nucleotide-binding</keyword>
<dbReference type="PANTHER" id="PTHR48098">
    <property type="entry name" value="ENTEROCHELIN ESTERASE-RELATED"/>
    <property type="match status" value="1"/>
</dbReference>
<dbReference type="GO" id="GO:0005524">
    <property type="term" value="F:ATP binding"/>
    <property type="evidence" value="ECO:0007669"/>
    <property type="project" value="UniProtKB-KW"/>
</dbReference>
<dbReference type="InterPro" id="IPR013784">
    <property type="entry name" value="Carb-bd-like_fold"/>
</dbReference>
<dbReference type="InterPro" id="IPR029058">
    <property type="entry name" value="AB_hydrolase_fold"/>
</dbReference>
<dbReference type="Pfam" id="PF00756">
    <property type="entry name" value="Esterase"/>
    <property type="match status" value="1"/>
</dbReference>
<proteinExistence type="predicted"/>
<dbReference type="EMBL" id="DSOL01000003">
    <property type="protein sequence ID" value="HEN27101.1"/>
    <property type="molecule type" value="Genomic_DNA"/>
</dbReference>
<dbReference type="InterPro" id="IPR013783">
    <property type="entry name" value="Ig-like_fold"/>
</dbReference>
<dbReference type="InterPro" id="IPR050583">
    <property type="entry name" value="Mycobacterial_A85_antigen"/>
</dbReference>
<organism evidence="2">
    <name type="scientific">candidate division WOR-3 bacterium</name>
    <dbReference type="NCBI Taxonomy" id="2052148"/>
    <lineage>
        <taxon>Bacteria</taxon>
        <taxon>Bacteria division WOR-3</taxon>
    </lineage>
</organism>
<dbReference type="PANTHER" id="PTHR48098:SF6">
    <property type="entry name" value="FERRI-BACILLIBACTIN ESTERASE BESA"/>
    <property type="match status" value="1"/>
</dbReference>
<sequence>MPPFTPPNSQIYIAGNFNGWHPKDPRYILKEEDKNRYTITLELPVGEKIEFKITRGSWEYVEKGERGEEIPNRILEAFKDTTVKIKVYNWRDLVEPIKPEKHTITGNVKTFTLQSRYLKYYNPRKIWIYLPPDYETSGKNYPVLYMHDGQNLFDEAESFAGEWKVDETLESMYKESNFGLIVVGIENAREYRIDEYSPFFNQQYKRGGEADLYLKFIVEELKPYVDSTYRTLKDDIALLGSSLGGLISIYGGFKYPETFKKIGSMSGAFWFNPEIVELLISAKKAPEKIYIDYGKRESEDPLKYIEQNEKVIKTIKGTKSLKIENILIVVDEEGIHHESAWSRRLKSAIEFLFKN</sequence>
<evidence type="ECO:0000313" key="2">
    <source>
        <dbReference type="EMBL" id="HEN27101.1"/>
    </source>
</evidence>
<gene>
    <name evidence="2" type="ORF">ENQ77_00190</name>
</gene>
<keyword evidence="2" id="KW-0067">ATP-binding</keyword>
<evidence type="ECO:0000259" key="1">
    <source>
        <dbReference type="PROSITE" id="PS51166"/>
    </source>
</evidence>
<dbReference type="AlphaFoldDB" id="A0A7C2K2J2"/>
<dbReference type="SMART" id="SM01065">
    <property type="entry name" value="CBM_2"/>
    <property type="match status" value="1"/>
</dbReference>
<accession>A0A7C2K2J2</accession>
<dbReference type="Gene3D" id="2.60.40.10">
    <property type="entry name" value="Immunoglobulins"/>
    <property type="match status" value="1"/>
</dbReference>
<feature type="domain" description="CBM20" evidence="1">
    <location>
        <begin position="1"/>
        <end position="92"/>
    </location>
</feature>
<reference evidence="2" key="1">
    <citation type="journal article" date="2020" name="mSystems">
        <title>Genome- and Community-Level Interaction Insights into Carbon Utilization and Element Cycling Functions of Hydrothermarchaeota in Hydrothermal Sediment.</title>
        <authorList>
            <person name="Zhou Z."/>
            <person name="Liu Y."/>
            <person name="Xu W."/>
            <person name="Pan J."/>
            <person name="Luo Z.H."/>
            <person name="Li M."/>
        </authorList>
    </citation>
    <scope>NUCLEOTIDE SEQUENCE [LARGE SCALE GENOMIC DNA]</scope>
    <source>
        <strain evidence="2">SpSt-34</strain>
    </source>
</reference>
<dbReference type="InterPro" id="IPR000801">
    <property type="entry name" value="Esterase-like"/>
</dbReference>
<dbReference type="SUPFAM" id="SSF53474">
    <property type="entry name" value="alpha/beta-Hydrolases"/>
    <property type="match status" value="1"/>
</dbReference>
<dbReference type="Gene3D" id="3.40.50.1820">
    <property type="entry name" value="alpha/beta hydrolase"/>
    <property type="match status" value="1"/>
</dbReference>
<dbReference type="PROSITE" id="PS51166">
    <property type="entry name" value="CBM20"/>
    <property type="match status" value="1"/>
</dbReference>
<comment type="caution">
    <text evidence="2">The sequence shown here is derived from an EMBL/GenBank/DDBJ whole genome shotgun (WGS) entry which is preliminary data.</text>
</comment>
<dbReference type="SUPFAM" id="SSF49452">
    <property type="entry name" value="Starch-binding domain-like"/>
    <property type="match status" value="1"/>
</dbReference>
<dbReference type="GO" id="GO:2001070">
    <property type="term" value="F:starch binding"/>
    <property type="evidence" value="ECO:0007669"/>
    <property type="project" value="InterPro"/>
</dbReference>
<protein>
    <submittedName>
        <fullName evidence="2">Phosphonate ABC transporter ATP-binding protein</fullName>
    </submittedName>
</protein>